<organism evidence="1">
    <name type="scientific">Lyngbya confervoides BDU141951</name>
    <dbReference type="NCBI Taxonomy" id="1574623"/>
    <lineage>
        <taxon>Bacteria</taxon>
        <taxon>Bacillati</taxon>
        <taxon>Cyanobacteriota</taxon>
        <taxon>Cyanophyceae</taxon>
        <taxon>Oscillatoriophycideae</taxon>
        <taxon>Oscillatoriales</taxon>
        <taxon>Microcoleaceae</taxon>
        <taxon>Lyngbya</taxon>
    </lineage>
</organism>
<name>A0A0C1V9F1_9CYAN</name>
<evidence type="ECO:0000313" key="1">
    <source>
        <dbReference type="EMBL" id="NEV69250.1"/>
    </source>
</evidence>
<proteinExistence type="predicted"/>
<protein>
    <submittedName>
        <fullName evidence="1">ATP-binding protein</fullName>
    </submittedName>
</protein>
<keyword evidence="1" id="KW-0547">Nucleotide-binding</keyword>
<comment type="caution">
    <text evidence="1">The sequence shown here is derived from an EMBL/GenBank/DDBJ whole genome shotgun (WGS) entry which is preliminary data.</text>
</comment>
<dbReference type="PANTHER" id="PTHR34301">
    <property type="entry name" value="DNA-BINDING PROTEIN-RELATED"/>
    <property type="match status" value="1"/>
</dbReference>
<gene>
    <name evidence="1" type="ORF">QQ91_019305</name>
</gene>
<dbReference type="SUPFAM" id="SSF52540">
    <property type="entry name" value="P-loop containing nucleoside triphosphate hydrolases"/>
    <property type="match status" value="1"/>
</dbReference>
<dbReference type="AlphaFoldDB" id="A0A0C1V9F1"/>
<reference evidence="1" key="3">
    <citation type="submission" date="2020-02" db="EMBL/GenBank/DDBJ databases">
        <authorList>
            <person name="Sarangi A.N."/>
            <person name="Ghosh S."/>
            <person name="Mukherjee M."/>
            <person name="Tripathy S."/>
        </authorList>
    </citation>
    <scope>NUCLEOTIDE SEQUENCE</scope>
    <source>
        <strain evidence="1">BDU141951</strain>
    </source>
</reference>
<reference evidence="1" key="1">
    <citation type="submission" date="2014-11" db="EMBL/GenBank/DDBJ databases">
        <authorList>
            <person name="Malar M.C."/>
            <person name="Sen D."/>
            <person name="Tripathy S."/>
        </authorList>
    </citation>
    <scope>NUCLEOTIDE SEQUENCE</scope>
    <source>
        <strain evidence="1">BDU141951</strain>
    </source>
</reference>
<dbReference type="PANTHER" id="PTHR34301:SF8">
    <property type="entry name" value="ATPASE DOMAIN-CONTAINING PROTEIN"/>
    <property type="match status" value="1"/>
</dbReference>
<dbReference type="InterPro" id="IPR027417">
    <property type="entry name" value="P-loop_NTPase"/>
</dbReference>
<sequence>MKERYIDPFTPDLPIDSSDRFSGRIKEIDSVIDSLFQLANDKPKHTIITGDRGIGKSSVLIQARNLAEGNLDLAERLGISPGLDNYNFVCAWHDCATDQTPSALASGILSQLQTSLENLFGKLKIELNIGGILTVGQKEDSSVSSLSEVVELFCAGLARAANQAKDKGKSGIVLFFDELDRVETSSGVATFFKLSAEKLSRDQVKSVAFFAAGITGAIQNLEEEHGSIYRTFKDVPLPRLELLEVEQILKEGFNSVACTYENEVIQKIFELCAGYPEPVHLLGSQILKSDSDDHLSADDFEVAKVDVVETLRRNKLASMLRKAGSGKYQKILEAMASYGGANVPLTHITQTIGYEQNQYSANMGNLLKRDIISSVDRGVYCFVDPLLKEYIARFGVINTEDENNSETEL</sequence>
<accession>A0A0C1V9F1</accession>
<reference evidence="1" key="2">
    <citation type="journal article" date="2015" name="Genome Announc.">
        <title>Draft Genome Sequence of Filamentous Marine Cyanobacterium Lyngbya confervoides Strain BDU141951.</title>
        <authorList>
            <person name="Chandrababunaidu M.M."/>
            <person name="Sen D."/>
            <person name="Tripathy S."/>
        </authorList>
    </citation>
    <scope>NUCLEOTIDE SEQUENCE</scope>
    <source>
        <strain evidence="1">BDU141951</strain>
    </source>
</reference>
<dbReference type="Gene3D" id="3.40.50.300">
    <property type="entry name" value="P-loop containing nucleotide triphosphate hydrolases"/>
    <property type="match status" value="1"/>
</dbReference>
<keyword evidence="1" id="KW-0067">ATP-binding</keyword>
<dbReference type="EMBL" id="JTHE02000003">
    <property type="protein sequence ID" value="NEV69250.1"/>
    <property type="molecule type" value="Genomic_DNA"/>
</dbReference>
<dbReference type="GO" id="GO:0005524">
    <property type="term" value="F:ATP binding"/>
    <property type="evidence" value="ECO:0007669"/>
    <property type="project" value="UniProtKB-KW"/>
</dbReference>